<dbReference type="GO" id="GO:0005506">
    <property type="term" value="F:iron ion binding"/>
    <property type="evidence" value="ECO:0007669"/>
    <property type="project" value="InterPro"/>
</dbReference>
<dbReference type="InParanoid" id="T1G3S8"/>
<dbReference type="Pfam" id="PF00351">
    <property type="entry name" value="Biopterin_H"/>
    <property type="match status" value="1"/>
</dbReference>
<reference evidence="11" key="3">
    <citation type="submission" date="2015-06" db="UniProtKB">
        <authorList>
            <consortium name="EnsemblMetazoa"/>
        </authorList>
    </citation>
    <scope>IDENTIFICATION</scope>
</reference>
<dbReference type="GeneID" id="20215726"/>
<comment type="similarity">
    <text evidence="2">Belongs to the biopterin-dependent aromatic amino acid hydroxylase family.</text>
</comment>
<evidence type="ECO:0000313" key="12">
    <source>
        <dbReference type="Proteomes" id="UP000015101"/>
    </source>
</evidence>
<dbReference type="PRINTS" id="PR00372">
    <property type="entry name" value="FYWHYDRXLASE"/>
</dbReference>
<dbReference type="KEGG" id="hro:HELRODRAFT_79745"/>
<gene>
    <name evidence="11" type="primary">20215726</name>
    <name evidence="10" type="ORF">HELRODRAFT_79745</name>
</gene>
<dbReference type="EMBL" id="AMQM01004502">
    <property type="status" value="NOT_ANNOTATED_CDS"/>
    <property type="molecule type" value="Genomic_DNA"/>
</dbReference>
<evidence type="ECO:0000259" key="9">
    <source>
        <dbReference type="PROSITE" id="PS51410"/>
    </source>
</evidence>
<feature type="binding site" evidence="7">
    <location>
        <position position="264"/>
    </location>
    <ligand>
        <name>L-tryptophan</name>
        <dbReference type="ChEBI" id="CHEBI:57912"/>
    </ligand>
</feature>
<evidence type="ECO:0000256" key="3">
    <source>
        <dbReference type="ARBA" id="ARBA00022723"/>
    </source>
</evidence>
<dbReference type="InterPro" id="IPR019774">
    <property type="entry name" value="Aromatic-AA_hydroxylase_C"/>
</dbReference>
<dbReference type="PROSITE" id="PS51410">
    <property type="entry name" value="BH4_AAA_HYDROXYL_2"/>
    <property type="match status" value="1"/>
</dbReference>
<feature type="binding site" evidence="7">
    <location>
        <position position="133"/>
    </location>
    <ligand>
        <name>L-tryptophan</name>
        <dbReference type="ChEBI" id="CHEBI:57912"/>
    </ligand>
</feature>
<evidence type="ECO:0000256" key="4">
    <source>
        <dbReference type="ARBA" id="ARBA00023002"/>
    </source>
</evidence>
<dbReference type="PROSITE" id="PS00367">
    <property type="entry name" value="BH4_AAA_HYDROXYL_1"/>
    <property type="match status" value="1"/>
</dbReference>
<proteinExistence type="inferred from homology"/>
<dbReference type="CTD" id="20215726"/>
<dbReference type="GO" id="GO:0006587">
    <property type="term" value="P:serotonin biosynthetic process from tryptophan"/>
    <property type="evidence" value="ECO:0000318"/>
    <property type="project" value="GO_Central"/>
</dbReference>
<keyword evidence="5 8" id="KW-0408">Iron</keyword>
<dbReference type="SUPFAM" id="SSF56534">
    <property type="entry name" value="Aromatic aminoacid monoxygenases, catalytic and oligomerization domains"/>
    <property type="match status" value="1"/>
</dbReference>
<dbReference type="AlphaFoldDB" id="T1G3S8"/>
<dbReference type="InterPro" id="IPR001273">
    <property type="entry name" value="ArAA_hydroxylase"/>
</dbReference>
<dbReference type="GO" id="GO:0004510">
    <property type="term" value="F:tryptophan 5-monooxygenase activity"/>
    <property type="evidence" value="ECO:0000318"/>
    <property type="project" value="GO_Central"/>
</dbReference>
<dbReference type="PANTHER" id="PTHR11473:SF16">
    <property type="entry name" value="TRYPTOPHAN 5-HYDROXYLASE 2"/>
    <property type="match status" value="1"/>
</dbReference>
<organism evidence="11 12">
    <name type="scientific">Helobdella robusta</name>
    <name type="common">Californian leech</name>
    <dbReference type="NCBI Taxonomy" id="6412"/>
    <lineage>
        <taxon>Eukaryota</taxon>
        <taxon>Metazoa</taxon>
        <taxon>Spiralia</taxon>
        <taxon>Lophotrochozoa</taxon>
        <taxon>Annelida</taxon>
        <taxon>Clitellata</taxon>
        <taxon>Hirudinea</taxon>
        <taxon>Rhynchobdellida</taxon>
        <taxon>Glossiphoniidae</taxon>
        <taxon>Helobdella</taxon>
    </lineage>
</organism>
<dbReference type="RefSeq" id="XP_009018167.1">
    <property type="nucleotide sequence ID" value="XM_009019919.1"/>
</dbReference>
<dbReference type="STRING" id="6412.T1G3S8"/>
<accession>T1G3S8</accession>
<dbReference type="FunFam" id="1.10.800.10:FF:000004">
    <property type="entry name" value="Tyrosine 3-monooxygenase"/>
    <property type="match status" value="1"/>
</dbReference>
<feature type="binding site" evidence="8">
    <location>
        <position position="215"/>
    </location>
    <ligand>
        <name>Fe cation</name>
        <dbReference type="ChEBI" id="CHEBI:24875"/>
    </ligand>
</feature>
<dbReference type="InterPro" id="IPR036951">
    <property type="entry name" value="ArAA_hydroxylase_sf"/>
</dbReference>
<name>T1G3S8_HELRO</name>
<dbReference type="OrthoDB" id="983542at2759"/>
<keyword evidence="3 8" id="KW-0479">Metal-binding</keyword>
<sequence>DGHPWFPKCIQELDECSNRVLMYGAQLDADHPGFKDEEYRKRRIEFAEIAYNYKHGQPIPRVEYNDLETKTWTTIYTELTKLYPTHACKEYLDNFPLLKKHCGYGPNHIPQLEDISMYLKQRTGFTLRPVAGYLSSRDFLAGLAYRVFYCTQYIRHHSDPFYTPEPDCCHEILGHMPLFLDPNFAEFSQQIGLASLGASEDDVQKLATCYFFTIEFGLCKQDGAIKVYGAGLLSSIGELKHVLTEAAIHKALKIEEVCEAECMITTFQNAYFYTDSFDDAKLKLREFARTLERPFDLEYDPYTQCTKVLLPHRSVLNNLAIIQDKLFNLSKALKKIPAFA</sequence>
<feature type="binding site" evidence="8">
    <location>
        <position position="170"/>
    </location>
    <ligand>
        <name>Fe cation</name>
        <dbReference type="ChEBI" id="CHEBI:24875"/>
    </ligand>
</feature>
<evidence type="ECO:0000256" key="2">
    <source>
        <dbReference type="ARBA" id="ARBA00009712"/>
    </source>
</evidence>
<comment type="cofactor">
    <cofactor evidence="1 8">
        <name>Fe(2+)</name>
        <dbReference type="ChEBI" id="CHEBI:29033"/>
    </cofactor>
</comment>
<dbReference type="InterPro" id="IPR018301">
    <property type="entry name" value="ArAA_hydroxylase_Fe/CU_BS"/>
</dbReference>
<feature type="binding site" evidence="8">
    <location>
        <position position="175"/>
    </location>
    <ligand>
        <name>Fe cation</name>
        <dbReference type="ChEBI" id="CHEBI:24875"/>
    </ligand>
</feature>
<dbReference type="InterPro" id="IPR036329">
    <property type="entry name" value="Aro-AA_hydroxylase_C_sf"/>
</dbReference>
<dbReference type="eggNOG" id="KOG3820">
    <property type="taxonomic scope" value="Eukaryota"/>
</dbReference>
<dbReference type="EnsemblMetazoa" id="HelroT79745">
    <property type="protein sequence ID" value="HelroP79745"/>
    <property type="gene ID" value="HelroG79745"/>
</dbReference>
<dbReference type="Gene3D" id="1.10.800.10">
    <property type="entry name" value="Aromatic amino acid hydroxylase"/>
    <property type="match status" value="1"/>
</dbReference>
<dbReference type="HOGENOM" id="CLU_023198_2_0_1"/>
<evidence type="ECO:0000313" key="11">
    <source>
        <dbReference type="EnsemblMetazoa" id="HelroP79745"/>
    </source>
</evidence>
<dbReference type="OMA" id="GSQWFPK"/>
<evidence type="ECO:0000256" key="8">
    <source>
        <dbReference type="PIRSR" id="PIRSR601273-2"/>
    </source>
</evidence>
<keyword evidence="4" id="KW-0560">Oxidoreductase</keyword>
<reference evidence="10 12" key="2">
    <citation type="journal article" date="2013" name="Nature">
        <title>Insights into bilaterian evolution from three spiralian genomes.</title>
        <authorList>
            <person name="Simakov O."/>
            <person name="Marletaz F."/>
            <person name="Cho S.J."/>
            <person name="Edsinger-Gonzales E."/>
            <person name="Havlak P."/>
            <person name="Hellsten U."/>
            <person name="Kuo D.H."/>
            <person name="Larsson T."/>
            <person name="Lv J."/>
            <person name="Arendt D."/>
            <person name="Savage R."/>
            <person name="Osoegawa K."/>
            <person name="de Jong P."/>
            <person name="Grimwood J."/>
            <person name="Chapman J.A."/>
            <person name="Shapiro H."/>
            <person name="Aerts A."/>
            <person name="Otillar R.P."/>
            <person name="Terry A.Y."/>
            <person name="Boore J.L."/>
            <person name="Grigoriev I.V."/>
            <person name="Lindberg D.R."/>
            <person name="Seaver E.C."/>
            <person name="Weisblat D.A."/>
            <person name="Putnam N.H."/>
            <person name="Rokhsar D.S."/>
        </authorList>
    </citation>
    <scope>NUCLEOTIDE SEQUENCE</scope>
</reference>
<feature type="binding site" evidence="7">
    <location>
        <position position="163"/>
    </location>
    <ligand>
        <name>L-tryptophan</name>
        <dbReference type="ChEBI" id="CHEBI:57912"/>
    </ligand>
</feature>
<feature type="binding site" evidence="7">
    <location>
        <position position="155"/>
    </location>
    <ligand>
        <name>L-tryptophan</name>
        <dbReference type="ChEBI" id="CHEBI:57912"/>
    </ligand>
</feature>
<reference evidence="12" key="1">
    <citation type="submission" date="2012-12" db="EMBL/GenBank/DDBJ databases">
        <authorList>
            <person name="Hellsten U."/>
            <person name="Grimwood J."/>
            <person name="Chapman J.A."/>
            <person name="Shapiro H."/>
            <person name="Aerts A."/>
            <person name="Otillar R.P."/>
            <person name="Terry A.Y."/>
            <person name="Boore J.L."/>
            <person name="Simakov O."/>
            <person name="Marletaz F."/>
            <person name="Cho S.-J."/>
            <person name="Edsinger-Gonzales E."/>
            <person name="Havlak P."/>
            <person name="Kuo D.-H."/>
            <person name="Larsson T."/>
            <person name="Lv J."/>
            <person name="Arendt D."/>
            <person name="Savage R."/>
            <person name="Osoegawa K."/>
            <person name="de Jong P."/>
            <person name="Lindberg D.R."/>
            <person name="Seaver E.C."/>
            <person name="Weisblat D.A."/>
            <person name="Putnam N.H."/>
            <person name="Grigoriev I.V."/>
            <person name="Rokhsar D.S."/>
        </authorList>
    </citation>
    <scope>NUCLEOTIDE SEQUENCE</scope>
</reference>
<dbReference type="Proteomes" id="UP000015101">
    <property type="component" value="Unassembled WGS sequence"/>
</dbReference>
<evidence type="ECO:0000256" key="6">
    <source>
        <dbReference type="ARBA" id="ARBA00023033"/>
    </source>
</evidence>
<protein>
    <recommendedName>
        <fullName evidence="9">Biopterin-dependent aromatic amino acid hydroxylase family profile domain-containing protein</fullName>
    </recommendedName>
</protein>
<evidence type="ECO:0000313" key="10">
    <source>
        <dbReference type="EMBL" id="ESO03610.1"/>
    </source>
</evidence>
<dbReference type="EMBL" id="KB096590">
    <property type="protein sequence ID" value="ESO03610.1"/>
    <property type="molecule type" value="Genomic_DNA"/>
</dbReference>
<evidence type="ECO:0000256" key="7">
    <source>
        <dbReference type="PIRSR" id="PIRSR601273-1"/>
    </source>
</evidence>
<dbReference type="PANTHER" id="PTHR11473">
    <property type="entry name" value="AROMATIC AMINO ACID HYDROXYLASE"/>
    <property type="match status" value="1"/>
</dbReference>
<dbReference type="GO" id="GO:0043005">
    <property type="term" value="C:neuron projection"/>
    <property type="evidence" value="ECO:0000318"/>
    <property type="project" value="GO_Central"/>
</dbReference>
<evidence type="ECO:0000256" key="5">
    <source>
        <dbReference type="ARBA" id="ARBA00023004"/>
    </source>
</evidence>
<feature type="binding site" evidence="7">
    <location>
        <position position="234"/>
    </location>
    <ligand>
        <name>L-tryptophan</name>
        <dbReference type="ChEBI" id="CHEBI:57912"/>
    </ligand>
</feature>
<keyword evidence="12" id="KW-1185">Reference proteome</keyword>
<evidence type="ECO:0000256" key="1">
    <source>
        <dbReference type="ARBA" id="ARBA00001954"/>
    </source>
</evidence>
<feature type="domain" description="Biopterin-dependent aromatic amino acid hydroxylase family profile" evidence="9">
    <location>
        <begin position="1"/>
        <end position="337"/>
    </location>
</feature>
<keyword evidence="6" id="KW-0503">Monooxygenase</keyword>